<gene>
    <name evidence="6" type="ORF">WJX74_010961</name>
</gene>
<protein>
    <recommendedName>
        <fullName evidence="8">Aldose 1-epimerase</fullName>
    </recommendedName>
</protein>
<dbReference type="EMBL" id="JALJOS010000037">
    <property type="protein sequence ID" value="KAK9821551.1"/>
    <property type="molecule type" value="Genomic_DNA"/>
</dbReference>
<dbReference type="GO" id="GO:0004034">
    <property type="term" value="F:aldose 1-epimerase activity"/>
    <property type="evidence" value="ECO:0007669"/>
    <property type="project" value="TreeGrafter"/>
</dbReference>
<evidence type="ECO:0000256" key="3">
    <source>
        <dbReference type="ARBA" id="ARBA00023277"/>
    </source>
</evidence>
<feature type="transmembrane region" description="Helical" evidence="5">
    <location>
        <begin position="621"/>
        <end position="643"/>
    </location>
</feature>
<dbReference type="PANTHER" id="PTHR10091">
    <property type="entry name" value="ALDOSE-1-EPIMERASE"/>
    <property type="match status" value="1"/>
</dbReference>
<dbReference type="AlphaFoldDB" id="A0AAW1QJE3"/>
<dbReference type="InterPro" id="IPR014718">
    <property type="entry name" value="GH-type_carb-bd"/>
</dbReference>
<dbReference type="GO" id="GO:0033499">
    <property type="term" value="P:galactose catabolic process via UDP-galactose, Leloir pathway"/>
    <property type="evidence" value="ECO:0007669"/>
    <property type="project" value="TreeGrafter"/>
</dbReference>
<comment type="similarity">
    <text evidence="1">Belongs to the aldose epimerase family.</text>
</comment>
<dbReference type="NCBIfam" id="NF008277">
    <property type="entry name" value="PRK11055.1"/>
    <property type="match status" value="1"/>
</dbReference>
<dbReference type="Proteomes" id="UP001438707">
    <property type="component" value="Unassembled WGS sequence"/>
</dbReference>
<dbReference type="InterPro" id="IPR047215">
    <property type="entry name" value="Galactose_mutarotase-like"/>
</dbReference>
<evidence type="ECO:0000313" key="6">
    <source>
        <dbReference type="EMBL" id="KAK9821551.1"/>
    </source>
</evidence>
<keyword evidence="5" id="KW-0812">Transmembrane</keyword>
<dbReference type="InterPro" id="IPR008183">
    <property type="entry name" value="Aldose_1/G6P_1-epimerase"/>
</dbReference>
<keyword evidence="3" id="KW-0119">Carbohydrate metabolism</keyword>
<dbReference type="Pfam" id="PF01263">
    <property type="entry name" value="Aldose_epim"/>
    <property type="match status" value="1"/>
</dbReference>
<feature type="compositionally biased region" description="Basic residues" evidence="4">
    <location>
        <begin position="414"/>
        <end position="427"/>
    </location>
</feature>
<dbReference type="SUPFAM" id="SSF74650">
    <property type="entry name" value="Galactose mutarotase-like"/>
    <property type="match status" value="1"/>
</dbReference>
<dbReference type="InterPro" id="IPR011013">
    <property type="entry name" value="Gal_mutarotase_sf_dom"/>
</dbReference>
<name>A0AAW1QJE3_9CHLO</name>
<dbReference type="CDD" id="cd09019">
    <property type="entry name" value="galactose_mutarotase_like"/>
    <property type="match status" value="1"/>
</dbReference>
<accession>A0AAW1QJE3</accession>
<feature type="transmembrane region" description="Helical" evidence="5">
    <location>
        <begin position="579"/>
        <end position="600"/>
    </location>
</feature>
<dbReference type="Gene3D" id="2.70.98.10">
    <property type="match status" value="1"/>
</dbReference>
<organism evidence="6 7">
    <name type="scientific">Apatococcus lobatus</name>
    <dbReference type="NCBI Taxonomy" id="904363"/>
    <lineage>
        <taxon>Eukaryota</taxon>
        <taxon>Viridiplantae</taxon>
        <taxon>Chlorophyta</taxon>
        <taxon>core chlorophytes</taxon>
        <taxon>Trebouxiophyceae</taxon>
        <taxon>Chlorellales</taxon>
        <taxon>Chlorellaceae</taxon>
        <taxon>Apatococcus</taxon>
    </lineage>
</organism>
<dbReference type="GO" id="GO:0030246">
    <property type="term" value="F:carbohydrate binding"/>
    <property type="evidence" value="ECO:0007669"/>
    <property type="project" value="InterPro"/>
</dbReference>
<reference evidence="6 7" key="1">
    <citation type="journal article" date="2024" name="Nat. Commun.">
        <title>Phylogenomics reveals the evolutionary origins of lichenization in chlorophyte algae.</title>
        <authorList>
            <person name="Puginier C."/>
            <person name="Libourel C."/>
            <person name="Otte J."/>
            <person name="Skaloud P."/>
            <person name="Haon M."/>
            <person name="Grisel S."/>
            <person name="Petersen M."/>
            <person name="Berrin J.G."/>
            <person name="Delaux P.M."/>
            <person name="Dal Grande F."/>
            <person name="Keller J."/>
        </authorList>
    </citation>
    <scope>NUCLEOTIDE SEQUENCE [LARGE SCALE GENOMIC DNA]</scope>
    <source>
        <strain evidence="6 7">SAG 2145</strain>
    </source>
</reference>
<dbReference type="Pfam" id="PF11833">
    <property type="entry name" value="CPP1-like"/>
    <property type="match status" value="1"/>
</dbReference>
<keyword evidence="5" id="KW-0472">Membrane</keyword>
<dbReference type="GO" id="GO:0006006">
    <property type="term" value="P:glucose metabolic process"/>
    <property type="evidence" value="ECO:0007669"/>
    <property type="project" value="TreeGrafter"/>
</dbReference>
<evidence type="ECO:0000256" key="5">
    <source>
        <dbReference type="SAM" id="Phobius"/>
    </source>
</evidence>
<feature type="region of interest" description="Disordered" evidence="4">
    <location>
        <begin position="411"/>
        <end position="457"/>
    </location>
</feature>
<keyword evidence="7" id="KW-1185">Reference proteome</keyword>
<proteinExistence type="inferred from homology"/>
<evidence type="ECO:0000256" key="4">
    <source>
        <dbReference type="SAM" id="MobiDB-lite"/>
    </source>
</evidence>
<keyword evidence="5" id="KW-1133">Transmembrane helix</keyword>
<evidence type="ECO:0000256" key="2">
    <source>
        <dbReference type="ARBA" id="ARBA00023235"/>
    </source>
</evidence>
<sequence>MAPTVNATVIGGLLAAVVLIGFGPPLGKRFGRFLTTRSLPIHVLKSESGVSVHVSPIGCAIQKLLVPDSRGRLKDIVLGFDDLTAYLDGRNPYFGVVVGRCANRIANGQFTLDGQTYHLPTNDPPNELHGGVKGFDKKIWSGEKFTSGDGEGVKLQYTSKDGEEGFPGTVDATVTYLLTAEGVLKARFEAVSDQATPINMAQHTYWNLGGHDSGSVLQHKLMINGDHYTPKNNVSIPTGEIASVKGTPFDFTFSKAIGEDIRDVPGGYDHNFVLHGMGRQAKFTTRKGIASEMPKLAVEVLEPKSGRRLTISSTAPGLQFYSGNFLDGSIVGKDGVAYQLNGGFALETQGFPDAVNQPTFPSVIIRPGERYTQDPLREAMSGSLPSCPCNFNHHSSPGSSRTRPTRLALPAPLRKNKSQARHPCPKRAQRDVRPPGAAAAGDLSPADLPPEAGEPDDFQVQIFPRRRERDPYRRLGVQRDASFEEVQDARDFLFAQYRGHEHSRESIELAYDRILQEKMNVRHKHGFKPVRTGRKTDVQGDAERLTFFQSLKERLEPDVPGTTLVNDGSIFAALAFWSAWQSAAAEPTLPLGIAICFCAWKLFDKRIKRNPEGPYFGNSPVWGALGLTIMGLCFGGLVSWLMVTFLPLPNVFTPLGLGTFLVSLALGATAIYLK</sequence>
<dbReference type="InterPro" id="IPR021788">
    <property type="entry name" value="CPP1-like"/>
</dbReference>
<keyword evidence="2" id="KW-0413">Isomerase</keyword>
<evidence type="ECO:0008006" key="8">
    <source>
        <dbReference type="Google" id="ProtNLM"/>
    </source>
</evidence>
<feature type="transmembrane region" description="Helical" evidence="5">
    <location>
        <begin position="655"/>
        <end position="673"/>
    </location>
</feature>
<comment type="caution">
    <text evidence="6">The sequence shown here is derived from an EMBL/GenBank/DDBJ whole genome shotgun (WGS) entry which is preliminary data.</text>
</comment>
<evidence type="ECO:0000313" key="7">
    <source>
        <dbReference type="Proteomes" id="UP001438707"/>
    </source>
</evidence>
<evidence type="ECO:0000256" key="1">
    <source>
        <dbReference type="ARBA" id="ARBA00006206"/>
    </source>
</evidence>
<dbReference type="PANTHER" id="PTHR10091:SF0">
    <property type="entry name" value="GALACTOSE MUTAROTASE"/>
    <property type="match status" value="1"/>
</dbReference>